<dbReference type="Proteomes" id="UP000013877">
    <property type="component" value="Unassembled WGS sequence"/>
</dbReference>
<name>R2PDE9_9ENTE</name>
<organism evidence="3 5">
    <name type="scientific">Enterococcus raffinosus ATCC 49464</name>
    <dbReference type="NCBI Taxonomy" id="1158602"/>
    <lineage>
        <taxon>Bacteria</taxon>
        <taxon>Bacillati</taxon>
        <taxon>Bacillota</taxon>
        <taxon>Bacilli</taxon>
        <taxon>Lactobacillales</taxon>
        <taxon>Enterococcaceae</taxon>
        <taxon>Enterococcus</taxon>
    </lineage>
</organism>
<gene>
    <name evidence="4" type="ORF">I590_01352</name>
    <name evidence="3" type="ORF">UAK_00583</name>
</gene>
<accession>R2PDE9</accession>
<feature type="region of interest" description="Disordered" evidence="2">
    <location>
        <begin position="1"/>
        <end position="141"/>
    </location>
</feature>
<evidence type="ECO:0000313" key="4">
    <source>
        <dbReference type="EMBL" id="EOT77815.1"/>
    </source>
</evidence>
<dbReference type="Proteomes" id="UP000014158">
    <property type="component" value="Unassembled WGS sequence"/>
</dbReference>
<feature type="compositionally biased region" description="Basic and acidic residues" evidence="2">
    <location>
        <begin position="113"/>
        <end position="138"/>
    </location>
</feature>
<sequence>MFGFGNRQKKNDFAESNQEEFFFDEYEGEDYDEGYDYDPSYDTGYERLPREEFLESDRGERSSRKPRRDNREESDHSDHLQQELSRLEETTEQLKHQLEVKQQELNTMAASLTEKEKQFKEEKKVLTTKQNESDKRVSDLTNKISDLEAQLETARKEKDHSLEEAKQQTRSMEEELASILVETRKQERETLDRAEYEAKTILAHAEQEAQQVVHDAALDLRVLKQEVKNYRKRLRTVQEENSKFFNRLLANSEHLLDED</sequence>
<dbReference type="OrthoDB" id="2197858at2"/>
<dbReference type="EMBL" id="ASWF01000002">
    <property type="protein sequence ID" value="EOT77815.1"/>
    <property type="molecule type" value="Genomic_DNA"/>
</dbReference>
<comment type="caution">
    <text evidence="3">The sequence shown here is derived from an EMBL/GenBank/DDBJ whole genome shotgun (WGS) entry which is preliminary data.</text>
</comment>
<feature type="compositionally biased region" description="Acidic residues" evidence="2">
    <location>
        <begin position="17"/>
        <end position="36"/>
    </location>
</feature>
<evidence type="ECO:0000313" key="5">
    <source>
        <dbReference type="Proteomes" id="UP000013877"/>
    </source>
</evidence>
<evidence type="ECO:0000256" key="2">
    <source>
        <dbReference type="SAM" id="MobiDB-lite"/>
    </source>
</evidence>
<dbReference type="EMBL" id="AJAL01000001">
    <property type="protein sequence ID" value="EOH82347.1"/>
    <property type="molecule type" value="Genomic_DNA"/>
</dbReference>
<keyword evidence="6" id="KW-1185">Reference proteome</keyword>
<evidence type="ECO:0000313" key="6">
    <source>
        <dbReference type="Proteomes" id="UP000014158"/>
    </source>
</evidence>
<keyword evidence="1" id="KW-0175">Coiled coil</keyword>
<evidence type="ECO:0008006" key="7">
    <source>
        <dbReference type="Google" id="ProtNLM"/>
    </source>
</evidence>
<feature type="coiled-coil region" evidence="1">
    <location>
        <begin position="213"/>
        <end position="240"/>
    </location>
</feature>
<dbReference type="RefSeq" id="WP_010743921.1">
    <property type="nucleotide sequence ID" value="NZ_ASWF01000002.1"/>
</dbReference>
<evidence type="ECO:0000313" key="3">
    <source>
        <dbReference type="EMBL" id="EOH82347.1"/>
    </source>
</evidence>
<dbReference type="AlphaFoldDB" id="R2PDE9"/>
<reference evidence="3 5" key="1">
    <citation type="submission" date="2013-02" db="EMBL/GenBank/DDBJ databases">
        <title>The Genome Sequence of Enterococcus raffinosus ATCC_49464.</title>
        <authorList>
            <consortium name="The Broad Institute Genome Sequencing Platform"/>
            <consortium name="The Broad Institute Genome Sequencing Center for Infectious Disease"/>
            <person name="Earl A.M."/>
            <person name="Gilmore M.S."/>
            <person name="Lebreton F."/>
            <person name="Walker B."/>
            <person name="Young S.K."/>
            <person name="Zeng Q."/>
            <person name="Gargeya S."/>
            <person name="Fitzgerald M."/>
            <person name="Haas B."/>
            <person name="Abouelleil A."/>
            <person name="Alvarado L."/>
            <person name="Arachchi H.M."/>
            <person name="Berlin A.M."/>
            <person name="Chapman S.B."/>
            <person name="Dewar J."/>
            <person name="Goldberg J."/>
            <person name="Griggs A."/>
            <person name="Gujja S."/>
            <person name="Hansen M."/>
            <person name="Howarth C."/>
            <person name="Imamovic A."/>
            <person name="Larimer J."/>
            <person name="McCowan C."/>
            <person name="Murphy C."/>
            <person name="Neiman D."/>
            <person name="Pearson M."/>
            <person name="Priest M."/>
            <person name="Roberts A."/>
            <person name="Saif S."/>
            <person name="Shea T."/>
            <person name="Sisk P."/>
            <person name="Sykes S."/>
            <person name="Wortman J."/>
            <person name="Nusbaum C."/>
            <person name="Birren B."/>
        </authorList>
    </citation>
    <scope>NUCLEOTIDE SEQUENCE [LARGE SCALE GENOMIC DNA]</scope>
    <source>
        <strain evidence="3 5">ATCC 49464</strain>
    </source>
</reference>
<dbReference type="PATRIC" id="fig|1158602.3.peg.599"/>
<feature type="compositionally biased region" description="Basic and acidic residues" evidence="2">
    <location>
        <begin position="44"/>
        <end position="102"/>
    </location>
</feature>
<dbReference type="eggNOG" id="ENOG50305UG">
    <property type="taxonomic scope" value="Bacteria"/>
</dbReference>
<evidence type="ECO:0000256" key="1">
    <source>
        <dbReference type="SAM" id="Coils"/>
    </source>
</evidence>
<protein>
    <recommendedName>
        <fullName evidence="7">DivIVA domain-containing protein</fullName>
    </recommendedName>
</protein>
<reference evidence="4 6" key="2">
    <citation type="submission" date="2013-03" db="EMBL/GenBank/DDBJ databases">
        <title>The Genome Sequence of Enterococcus raffinosus ATCC_49464 (PacBio/Illumina hybrid assembly).</title>
        <authorList>
            <consortium name="The Broad Institute Genomics Platform"/>
            <consortium name="The Broad Institute Genome Sequencing Center for Infectious Disease"/>
            <person name="Earl A."/>
            <person name="Russ C."/>
            <person name="Gilmore M."/>
            <person name="Surin D."/>
            <person name="Walker B."/>
            <person name="Young S."/>
            <person name="Zeng Q."/>
            <person name="Gargeya S."/>
            <person name="Fitzgerald M."/>
            <person name="Haas B."/>
            <person name="Abouelleil A."/>
            <person name="Allen A.W."/>
            <person name="Alvarado L."/>
            <person name="Arachchi H.M."/>
            <person name="Berlin A.M."/>
            <person name="Chapman S.B."/>
            <person name="Gainer-Dewar J."/>
            <person name="Goldberg J."/>
            <person name="Griggs A."/>
            <person name="Gujja S."/>
            <person name="Hansen M."/>
            <person name="Howarth C."/>
            <person name="Imamovic A."/>
            <person name="Ireland A."/>
            <person name="Larimer J."/>
            <person name="McCowan C."/>
            <person name="Murphy C."/>
            <person name="Pearson M."/>
            <person name="Poon T.W."/>
            <person name="Priest M."/>
            <person name="Roberts A."/>
            <person name="Saif S."/>
            <person name="Shea T."/>
            <person name="Sisk P."/>
            <person name="Sykes S."/>
            <person name="Wortman J."/>
            <person name="Nusbaum C."/>
            <person name="Birren B."/>
        </authorList>
    </citation>
    <scope>NUCLEOTIDE SEQUENCE [LARGE SCALE GENOMIC DNA]</scope>
    <source>
        <strain evidence="4 6">ATCC 49464</strain>
    </source>
</reference>
<proteinExistence type="predicted"/>
<dbReference type="HOGENOM" id="CLU_1003783_0_0_9"/>